<evidence type="ECO:0000313" key="3">
    <source>
        <dbReference type="Proteomes" id="UP000321168"/>
    </source>
</evidence>
<dbReference type="RefSeq" id="WP_147012158.1">
    <property type="nucleotide sequence ID" value="NZ_VORB01000001.1"/>
</dbReference>
<evidence type="ECO:0000259" key="1">
    <source>
        <dbReference type="Pfam" id="PF05036"/>
    </source>
</evidence>
<dbReference type="InterPro" id="IPR007730">
    <property type="entry name" value="SPOR-like_dom"/>
</dbReference>
<evidence type="ECO:0000313" key="2">
    <source>
        <dbReference type="EMBL" id="TXC85077.1"/>
    </source>
</evidence>
<dbReference type="EMBL" id="VORB01000001">
    <property type="protein sequence ID" value="TXC85077.1"/>
    <property type="molecule type" value="Genomic_DNA"/>
</dbReference>
<gene>
    <name evidence="2" type="ORF">FRX97_00195</name>
</gene>
<dbReference type="OrthoDB" id="2473397at2"/>
<feature type="domain" description="SPOR" evidence="1">
    <location>
        <begin position="73"/>
        <end position="141"/>
    </location>
</feature>
<dbReference type="InterPro" id="IPR036680">
    <property type="entry name" value="SPOR-like_sf"/>
</dbReference>
<organism evidence="2 3">
    <name type="scientific">Luteibaculum oceani</name>
    <dbReference type="NCBI Taxonomy" id="1294296"/>
    <lineage>
        <taxon>Bacteria</taxon>
        <taxon>Pseudomonadati</taxon>
        <taxon>Bacteroidota</taxon>
        <taxon>Flavobacteriia</taxon>
        <taxon>Flavobacteriales</taxon>
        <taxon>Luteibaculaceae</taxon>
        <taxon>Luteibaculum</taxon>
    </lineage>
</organism>
<protein>
    <submittedName>
        <fullName evidence="2">SPOR domain-containing protein</fullName>
    </submittedName>
</protein>
<dbReference type="GO" id="GO:0042834">
    <property type="term" value="F:peptidoglycan binding"/>
    <property type="evidence" value="ECO:0007669"/>
    <property type="project" value="InterPro"/>
</dbReference>
<dbReference type="Pfam" id="PF05036">
    <property type="entry name" value="SPOR"/>
    <property type="match status" value="1"/>
</dbReference>
<reference evidence="2 3" key="1">
    <citation type="submission" date="2019-08" db="EMBL/GenBank/DDBJ databases">
        <title>Genome of Luteibaculum oceani JCM 18817.</title>
        <authorList>
            <person name="Bowman J.P."/>
        </authorList>
    </citation>
    <scope>NUCLEOTIDE SEQUENCE [LARGE SCALE GENOMIC DNA]</scope>
    <source>
        <strain evidence="2 3">JCM 18817</strain>
    </source>
</reference>
<comment type="caution">
    <text evidence="2">The sequence shown here is derived from an EMBL/GenBank/DDBJ whole genome shotgun (WGS) entry which is preliminary data.</text>
</comment>
<accession>A0A5C6VIW0</accession>
<dbReference type="AlphaFoldDB" id="A0A5C6VIW0"/>
<dbReference type="Proteomes" id="UP000321168">
    <property type="component" value="Unassembled WGS sequence"/>
</dbReference>
<name>A0A5C6VIW0_9FLAO</name>
<sequence length="151" mass="17481">MAIRILSILVFAVGFSFSSWGQSPVQKRWTIDDAIGSKYQPMTGNVQLIIEPSVSSLIERFQSSKAADPRIDGYRVQLYFGTREKATETKTEFLKKFPTVKSYITWLEPNFRVRVGNFRTQLEAESFLQRIKRYFPTAYVVSERIDLPDIK</sequence>
<keyword evidence="3" id="KW-1185">Reference proteome</keyword>
<dbReference type="SUPFAM" id="SSF110997">
    <property type="entry name" value="Sporulation related repeat"/>
    <property type="match status" value="1"/>
</dbReference>
<dbReference type="Gene3D" id="3.30.70.1070">
    <property type="entry name" value="Sporulation related repeat"/>
    <property type="match status" value="1"/>
</dbReference>
<proteinExistence type="predicted"/>